<comment type="caution">
    <text evidence="1">The sequence shown here is derived from an EMBL/GenBank/DDBJ whole genome shotgun (WGS) entry which is preliminary data.</text>
</comment>
<organism evidence="1 2">
    <name type="scientific">Ruminococcus turbiniformis</name>
    <dbReference type="NCBI Taxonomy" id="2881258"/>
    <lineage>
        <taxon>Bacteria</taxon>
        <taxon>Bacillati</taxon>
        <taxon>Bacillota</taxon>
        <taxon>Clostridia</taxon>
        <taxon>Eubacteriales</taxon>
        <taxon>Oscillospiraceae</taxon>
        <taxon>Ruminococcus</taxon>
    </lineage>
</organism>
<sequence length="293" mass="32841">MDAKNLSELKIGQEQYIDVLVQNIKKMTARNGTPYERLTIRDNNGNEACVLNWGTPFTQELPAVIRLRVMTEEYQESPSYRMMAFEESSEKKENFLPKAQINMRETWKELTNIIKTIRPDLMQIASGVLMENQKRFLYLPLSEKDGYARQCGILEATAKLVKLAYYSAETLDMDKDLAAAAASLYYIGATLCMDSSFLATPDDILLGSGLASYSKVFEWASKNGKTDSADFKLLCHILVSRNKGIATAIPEAMLLRHLDAVVTGADSIQAELNHAEPGTITKVYGYGKYYAKK</sequence>
<gene>
    <name evidence="1" type="ORF">LKD70_09265</name>
</gene>
<evidence type="ECO:0000313" key="1">
    <source>
        <dbReference type="EMBL" id="MCC2254604.1"/>
    </source>
</evidence>
<dbReference type="EMBL" id="JAJEQX010000014">
    <property type="protein sequence ID" value="MCC2254604.1"/>
    <property type="molecule type" value="Genomic_DNA"/>
</dbReference>
<reference evidence="1 2" key="1">
    <citation type="submission" date="2021-10" db="EMBL/GenBank/DDBJ databases">
        <title>Anaerobic single-cell dispensing facilitates the cultivation of human gut bacteria.</title>
        <authorList>
            <person name="Afrizal A."/>
        </authorList>
    </citation>
    <scope>NUCLEOTIDE SEQUENCE [LARGE SCALE GENOMIC DNA]</scope>
    <source>
        <strain evidence="1 2">CLA-AA-H200</strain>
    </source>
</reference>
<evidence type="ECO:0000313" key="2">
    <source>
        <dbReference type="Proteomes" id="UP001198151"/>
    </source>
</evidence>
<protein>
    <submittedName>
        <fullName evidence="1">Uncharacterized protein</fullName>
    </submittedName>
</protein>
<keyword evidence="2" id="KW-1185">Reference proteome</keyword>
<name>A0ABS8FYE1_9FIRM</name>
<proteinExistence type="predicted"/>
<dbReference type="RefSeq" id="WP_227707742.1">
    <property type="nucleotide sequence ID" value="NZ_JAJEQX010000014.1"/>
</dbReference>
<accession>A0ABS8FYE1</accession>
<dbReference type="Proteomes" id="UP001198151">
    <property type="component" value="Unassembled WGS sequence"/>
</dbReference>